<feature type="repeat" description="TPR" evidence="5">
    <location>
        <begin position="10"/>
        <end position="43"/>
    </location>
</feature>
<keyword evidence="3" id="KW-0677">Repeat</keyword>
<dbReference type="RefSeq" id="XP_018324233.1">
    <property type="nucleotide sequence ID" value="XM_018468731.2"/>
</dbReference>
<accession>A0A1W4WVR7</accession>
<dbReference type="SMART" id="SM00028">
    <property type="entry name" value="TPR"/>
    <property type="match status" value="3"/>
</dbReference>
<reference evidence="9" key="1">
    <citation type="submission" date="2025-08" db="UniProtKB">
        <authorList>
            <consortium name="RefSeq"/>
        </authorList>
    </citation>
    <scope>IDENTIFICATION</scope>
    <source>
        <tissue evidence="9">Entire body</tissue>
    </source>
</reference>
<proteinExistence type="predicted"/>
<evidence type="ECO:0000256" key="3">
    <source>
        <dbReference type="ARBA" id="ARBA00022737"/>
    </source>
</evidence>
<evidence type="ECO:0000256" key="7">
    <source>
        <dbReference type="SAM" id="Phobius"/>
    </source>
</evidence>
<dbReference type="PANTHER" id="PTHR22904:SF532">
    <property type="entry name" value="HEAT SHOCK PROTEIN STI1-LIKE PROTEIN"/>
    <property type="match status" value="1"/>
</dbReference>
<evidence type="ECO:0000256" key="4">
    <source>
        <dbReference type="ARBA" id="ARBA00022803"/>
    </source>
</evidence>
<feature type="transmembrane region" description="Helical" evidence="7">
    <location>
        <begin position="163"/>
        <end position="184"/>
    </location>
</feature>
<dbReference type="OrthoDB" id="2423701at2759"/>
<evidence type="ECO:0000256" key="6">
    <source>
        <dbReference type="SAM" id="MobiDB-lite"/>
    </source>
</evidence>
<dbReference type="Pfam" id="PF00515">
    <property type="entry name" value="TPR_1"/>
    <property type="match status" value="1"/>
</dbReference>
<keyword evidence="7" id="KW-0472">Membrane</keyword>
<dbReference type="PROSITE" id="PS50005">
    <property type="entry name" value="TPR"/>
    <property type="match status" value="2"/>
</dbReference>
<gene>
    <name evidence="9" type="primary">LOC108736343</name>
</gene>
<name>A0A1W4WVR7_AGRPL</name>
<dbReference type="Proteomes" id="UP000192223">
    <property type="component" value="Unplaced"/>
</dbReference>
<dbReference type="STRING" id="224129.A0A1W4WVR7"/>
<dbReference type="KEGG" id="apln:108736343"/>
<dbReference type="GO" id="GO:0051879">
    <property type="term" value="F:Hsp90 protein binding"/>
    <property type="evidence" value="ECO:0007669"/>
    <property type="project" value="TreeGrafter"/>
</dbReference>
<dbReference type="InterPro" id="IPR011990">
    <property type="entry name" value="TPR-like_helical_dom_sf"/>
</dbReference>
<keyword evidence="4 5" id="KW-0802">TPR repeat</keyword>
<evidence type="ECO:0000313" key="8">
    <source>
        <dbReference type="Proteomes" id="UP000192223"/>
    </source>
</evidence>
<dbReference type="InterPro" id="IPR019734">
    <property type="entry name" value="TPR_rpt"/>
</dbReference>
<feature type="transmembrane region" description="Helical" evidence="7">
    <location>
        <begin position="135"/>
        <end position="157"/>
    </location>
</feature>
<keyword evidence="2" id="KW-0963">Cytoplasm</keyword>
<dbReference type="AlphaFoldDB" id="A0A1W4WVR7"/>
<keyword evidence="8" id="KW-1185">Reference proteome</keyword>
<dbReference type="PANTHER" id="PTHR22904">
    <property type="entry name" value="TPR REPEAT CONTAINING PROTEIN"/>
    <property type="match status" value="1"/>
</dbReference>
<feature type="compositionally biased region" description="Basic residues" evidence="6">
    <location>
        <begin position="232"/>
        <end position="241"/>
    </location>
</feature>
<dbReference type="InParanoid" id="A0A1W4WVR7"/>
<evidence type="ECO:0000256" key="2">
    <source>
        <dbReference type="ARBA" id="ARBA00022490"/>
    </source>
</evidence>
<dbReference type="GeneID" id="108736343"/>
<evidence type="ECO:0000313" key="9">
    <source>
        <dbReference type="RefSeq" id="XP_018324233.1"/>
    </source>
</evidence>
<dbReference type="Gene3D" id="1.25.40.10">
    <property type="entry name" value="Tetratricopeptide repeat domain"/>
    <property type="match status" value="1"/>
</dbReference>
<dbReference type="SUPFAM" id="SSF48452">
    <property type="entry name" value="TPR-like"/>
    <property type="match status" value="1"/>
</dbReference>
<dbReference type="FunFam" id="1.25.40.10:FF:000020">
    <property type="entry name" value="Stress-induced phosphoprotein 1"/>
    <property type="match status" value="1"/>
</dbReference>
<keyword evidence="7" id="KW-1133">Transmembrane helix</keyword>
<comment type="subcellular location">
    <subcellularLocation>
        <location evidence="1">Cytoplasm</location>
    </subcellularLocation>
</comment>
<sequence>MKEENHSQSAESYKEQGNAAIQRKAFEEAILHYTCAIKIDPQNSVLYSNRSFAFLKVQQYFLAMEDANEAIKLSPNWAKGYFRKAAIHHETEHYLQAIECYHKALEHAPNDQVIIEAIKTTAQKLHKDQKSDAQIPWVGAGVGIVVGVMVVIADYVYTNKPTLTHPILMAVMTIVIALIGYGVAKVCRYYIKCQRDSLLQPPIDLCPKEEYEKENLLENEHRNTPRYTKSQARQRYKKGKQ</sequence>
<evidence type="ECO:0000256" key="5">
    <source>
        <dbReference type="PROSITE-ProRule" id="PRU00339"/>
    </source>
</evidence>
<protein>
    <submittedName>
        <fullName evidence="9">Stress-induced-phosphoprotein 1</fullName>
    </submittedName>
</protein>
<evidence type="ECO:0000256" key="1">
    <source>
        <dbReference type="ARBA" id="ARBA00004496"/>
    </source>
</evidence>
<feature type="region of interest" description="Disordered" evidence="6">
    <location>
        <begin position="216"/>
        <end position="241"/>
    </location>
</feature>
<feature type="repeat" description="TPR" evidence="5">
    <location>
        <begin position="78"/>
        <end position="111"/>
    </location>
</feature>
<dbReference type="GO" id="GO:0005737">
    <property type="term" value="C:cytoplasm"/>
    <property type="evidence" value="ECO:0007669"/>
    <property type="project" value="UniProtKB-SubCell"/>
</dbReference>
<keyword evidence="7" id="KW-0812">Transmembrane</keyword>
<organism evidence="8 9">
    <name type="scientific">Agrilus planipennis</name>
    <name type="common">Emerald ash borer</name>
    <name type="synonym">Agrilus marcopoli</name>
    <dbReference type="NCBI Taxonomy" id="224129"/>
    <lineage>
        <taxon>Eukaryota</taxon>
        <taxon>Metazoa</taxon>
        <taxon>Ecdysozoa</taxon>
        <taxon>Arthropoda</taxon>
        <taxon>Hexapoda</taxon>
        <taxon>Insecta</taxon>
        <taxon>Pterygota</taxon>
        <taxon>Neoptera</taxon>
        <taxon>Endopterygota</taxon>
        <taxon>Coleoptera</taxon>
        <taxon>Polyphaga</taxon>
        <taxon>Elateriformia</taxon>
        <taxon>Buprestoidea</taxon>
        <taxon>Buprestidae</taxon>
        <taxon>Agrilinae</taxon>
        <taxon>Agrilus</taxon>
    </lineage>
</organism>